<sequence length="76" mass="8994">MELGKSKRRPVWKYLMGDEKITKTKEEKDLGMIIHENLNPKKHISKIFGLAYKILTIIRKAFQFMDKDIMKKISQA</sequence>
<evidence type="ECO:0000313" key="2">
    <source>
        <dbReference type="Proteomes" id="UP000324222"/>
    </source>
</evidence>
<gene>
    <name evidence="1" type="ORF">E2C01_099779</name>
</gene>
<accession>A0A5B7KFR0</accession>
<evidence type="ECO:0000313" key="1">
    <source>
        <dbReference type="EMBL" id="MPD04108.1"/>
    </source>
</evidence>
<keyword evidence="2" id="KW-1185">Reference proteome</keyword>
<organism evidence="1 2">
    <name type="scientific">Portunus trituberculatus</name>
    <name type="common">Swimming crab</name>
    <name type="synonym">Neptunus trituberculatus</name>
    <dbReference type="NCBI Taxonomy" id="210409"/>
    <lineage>
        <taxon>Eukaryota</taxon>
        <taxon>Metazoa</taxon>
        <taxon>Ecdysozoa</taxon>
        <taxon>Arthropoda</taxon>
        <taxon>Crustacea</taxon>
        <taxon>Multicrustacea</taxon>
        <taxon>Malacostraca</taxon>
        <taxon>Eumalacostraca</taxon>
        <taxon>Eucarida</taxon>
        <taxon>Decapoda</taxon>
        <taxon>Pleocyemata</taxon>
        <taxon>Brachyura</taxon>
        <taxon>Eubrachyura</taxon>
        <taxon>Portunoidea</taxon>
        <taxon>Portunidae</taxon>
        <taxon>Portuninae</taxon>
        <taxon>Portunus</taxon>
    </lineage>
</organism>
<name>A0A5B7KFR0_PORTR</name>
<dbReference type="Proteomes" id="UP000324222">
    <property type="component" value="Unassembled WGS sequence"/>
</dbReference>
<protein>
    <submittedName>
        <fullName evidence="1">Uncharacterized protein</fullName>
    </submittedName>
</protein>
<comment type="caution">
    <text evidence="1">The sequence shown here is derived from an EMBL/GenBank/DDBJ whole genome shotgun (WGS) entry which is preliminary data.</text>
</comment>
<proteinExistence type="predicted"/>
<dbReference type="AlphaFoldDB" id="A0A5B7KFR0"/>
<reference evidence="1 2" key="1">
    <citation type="submission" date="2019-05" db="EMBL/GenBank/DDBJ databases">
        <title>Another draft genome of Portunus trituberculatus and its Hox gene families provides insights of decapod evolution.</title>
        <authorList>
            <person name="Jeong J.-H."/>
            <person name="Song I."/>
            <person name="Kim S."/>
            <person name="Choi T."/>
            <person name="Kim D."/>
            <person name="Ryu S."/>
            <person name="Kim W."/>
        </authorList>
    </citation>
    <scope>NUCLEOTIDE SEQUENCE [LARGE SCALE GENOMIC DNA]</scope>
    <source>
        <tissue evidence="1">Muscle</tissue>
    </source>
</reference>
<dbReference type="EMBL" id="VSRR010139443">
    <property type="protein sequence ID" value="MPD04108.1"/>
    <property type="molecule type" value="Genomic_DNA"/>
</dbReference>